<organism evidence="11">
    <name type="scientific">candidate division WOR-3 bacterium</name>
    <dbReference type="NCBI Taxonomy" id="2052148"/>
    <lineage>
        <taxon>Bacteria</taxon>
        <taxon>Bacteria division WOR-3</taxon>
    </lineage>
</organism>
<feature type="transmembrane region" description="Helical" evidence="10">
    <location>
        <begin position="120"/>
        <end position="148"/>
    </location>
</feature>
<dbReference type="EMBL" id="DSLG01000002">
    <property type="protein sequence ID" value="HEA86593.1"/>
    <property type="molecule type" value="Genomic_DNA"/>
</dbReference>
<protein>
    <recommendedName>
        <fullName evidence="10">Glycerol-3-phosphate acyltransferase</fullName>
    </recommendedName>
    <alternativeName>
        <fullName evidence="10">Acyl-PO4 G3P acyltransferase</fullName>
    </alternativeName>
    <alternativeName>
        <fullName evidence="10">Acyl-phosphate--glycerol-3-phosphate acyltransferase</fullName>
    </alternativeName>
    <alternativeName>
        <fullName evidence="10">G3P acyltransferase</fullName>
        <shortName evidence="10">GPAT</shortName>
        <ecNumber evidence="10">2.3.1.275</ecNumber>
    </alternativeName>
    <alternativeName>
        <fullName evidence="10">Lysophosphatidic acid synthase</fullName>
        <shortName evidence="10">LPA synthase</shortName>
    </alternativeName>
</protein>
<evidence type="ECO:0000256" key="8">
    <source>
        <dbReference type="ARBA" id="ARBA00023209"/>
    </source>
</evidence>
<reference evidence="11" key="1">
    <citation type="journal article" date="2020" name="mSystems">
        <title>Genome- and Community-Level Interaction Insights into Carbon Utilization and Element Cycling Functions of Hydrothermarchaeota in Hydrothermal Sediment.</title>
        <authorList>
            <person name="Zhou Z."/>
            <person name="Liu Y."/>
            <person name="Xu W."/>
            <person name="Pan J."/>
            <person name="Luo Z.H."/>
            <person name="Li M."/>
        </authorList>
    </citation>
    <scope>NUCLEOTIDE SEQUENCE [LARGE SCALE GENOMIC DNA]</scope>
    <source>
        <strain evidence="11">SpSt-265</strain>
    </source>
</reference>
<dbReference type="NCBIfam" id="TIGR00023">
    <property type="entry name" value="glycerol-3-phosphate 1-O-acyltransferase PlsY"/>
    <property type="match status" value="1"/>
</dbReference>
<dbReference type="Pfam" id="PF02660">
    <property type="entry name" value="G3P_acyltransf"/>
    <property type="match status" value="1"/>
</dbReference>
<comment type="similarity">
    <text evidence="10">Belongs to the PlsY family.</text>
</comment>
<evidence type="ECO:0000256" key="10">
    <source>
        <dbReference type="HAMAP-Rule" id="MF_01043"/>
    </source>
</evidence>
<evidence type="ECO:0000256" key="1">
    <source>
        <dbReference type="ARBA" id="ARBA00022475"/>
    </source>
</evidence>
<evidence type="ECO:0000256" key="4">
    <source>
        <dbReference type="ARBA" id="ARBA00022692"/>
    </source>
</evidence>
<name>A0A7C1NKQ2_UNCW3</name>
<comment type="catalytic activity">
    <reaction evidence="10">
        <text>an acyl phosphate + sn-glycerol 3-phosphate = a 1-acyl-sn-glycero-3-phosphate + phosphate</text>
        <dbReference type="Rhea" id="RHEA:34075"/>
        <dbReference type="ChEBI" id="CHEBI:43474"/>
        <dbReference type="ChEBI" id="CHEBI:57597"/>
        <dbReference type="ChEBI" id="CHEBI:57970"/>
        <dbReference type="ChEBI" id="CHEBI:59918"/>
        <dbReference type="EC" id="2.3.1.275"/>
    </reaction>
</comment>
<comment type="subunit">
    <text evidence="10">Probably interacts with PlsX.</text>
</comment>
<keyword evidence="9 10" id="KW-1208">Phospholipid metabolism</keyword>
<dbReference type="PANTHER" id="PTHR30309">
    <property type="entry name" value="INNER MEMBRANE PROTEIN YGIH"/>
    <property type="match status" value="1"/>
</dbReference>
<keyword evidence="4 10" id="KW-0812">Transmembrane</keyword>
<gene>
    <name evidence="10 11" type="primary">plsY</name>
    <name evidence="11" type="ORF">ENP94_01105</name>
</gene>
<keyword evidence="11" id="KW-0012">Acyltransferase</keyword>
<evidence type="ECO:0000313" key="11">
    <source>
        <dbReference type="EMBL" id="HEA86593.1"/>
    </source>
</evidence>
<proteinExistence type="inferred from homology"/>
<comment type="function">
    <text evidence="10">Catalyzes the transfer of an acyl group from acyl-phosphate (acyl-PO(4)) to glycerol-3-phosphate (G3P) to form lysophosphatidic acid (LPA). This enzyme utilizes acyl-phosphate as fatty acyl donor, but not acyl-CoA or acyl-ACP.</text>
</comment>
<feature type="transmembrane region" description="Helical" evidence="10">
    <location>
        <begin position="154"/>
        <end position="175"/>
    </location>
</feature>
<dbReference type="InterPro" id="IPR003811">
    <property type="entry name" value="G3P_acylTferase_PlsY"/>
</dbReference>
<evidence type="ECO:0000256" key="6">
    <source>
        <dbReference type="ARBA" id="ARBA00023098"/>
    </source>
</evidence>
<evidence type="ECO:0000256" key="3">
    <source>
        <dbReference type="ARBA" id="ARBA00022679"/>
    </source>
</evidence>
<keyword evidence="8 10" id="KW-0594">Phospholipid biosynthesis</keyword>
<keyword evidence="1 10" id="KW-1003">Cell membrane</keyword>
<comment type="pathway">
    <text evidence="10">Lipid metabolism; phospholipid metabolism.</text>
</comment>
<dbReference type="GO" id="GO:0005886">
    <property type="term" value="C:plasma membrane"/>
    <property type="evidence" value="ECO:0007669"/>
    <property type="project" value="UniProtKB-SubCell"/>
</dbReference>
<dbReference type="PANTHER" id="PTHR30309:SF0">
    <property type="entry name" value="GLYCEROL-3-PHOSPHATE ACYLTRANSFERASE-RELATED"/>
    <property type="match status" value="1"/>
</dbReference>
<feature type="transmembrane region" description="Helical" evidence="10">
    <location>
        <begin position="49"/>
        <end position="72"/>
    </location>
</feature>
<accession>A0A7C1NKQ2</accession>
<keyword evidence="3 10" id="KW-0808">Transferase</keyword>
<dbReference type="GO" id="GO:0043772">
    <property type="term" value="F:acyl-phosphate glycerol-3-phosphate acyltransferase activity"/>
    <property type="evidence" value="ECO:0007669"/>
    <property type="project" value="UniProtKB-UniRule"/>
</dbReference>
<evidence type="ECO:0000256" key="5">
    <source>
        <dbReference type="ARBA" id="ARBA00022989"/>
    </source>
</evidence>
<dbReference type="HAMAP" id="MF_01043">
    <property type="entry name" value="PlsY"/>
    <property type="match status" value="1"/>
</dbReference>
<keyword evidence="2 10" id="KW-0444">Lipid biosynthesis</keyword>
<keyword evidence="7 10" id="KW-0472">Membrane</keyword>
<sequence length="201" mass="21533">MHSLSFVISILAGFAFGSVPAGYLAGRLKGIDIRKHGSGNIGFTNVQRVLGLGWAVPVLVLDLAKGIVPVLLAERFGLLPELVGLGAIAGHIFCPWLGFNGGKGVATTIGVTAVLCPRAFLPAIAVFLLVLLVSGFVSLSSISFALSLPVLTLLFYRFDRALLIFTLLTGMLIIIRHIPNIRRLTAGTEPKFGLWLKVFRR</sequence>
<evidence type="ECO:0000256" key="7">
    <source>
        <dbReference type="ARBA" id="ARBA00023136"/>
    </source>
</evidence>
<dbReference type="UniPathway" id="UPA00085"/>
<keyword evidence="6 10" id="KW-0443">Lipid metabolism</keyword>
<evidence type="ECO:0000256" key="9">
    <source>
        <dbReference type="ARBA" id="ARBA00023264"/>
    </source>
</evidence>
<comment type="caution">
    <text evidence="11">The sequence shown here is derived from an EMBL/GenBank/DDBJ whole genome shotgun (WGS) entry which is preliminary data.</text>
</comment>
<dbReference type="GO" id="GO:0008654">
    <property type="term" value="P:phospholipid biosynthetic process"/>
    <property type="evidence" value="ECO:0007669"/>
    <property type="project" value="UniProtKB-UniRule"/>
</dbReference>
<feature type="transmembrane region" description="Helical" evidence="10">
    <location>
        <begin position="78"/>
        <end position="99"/>
    </location>
</feature>
<dbReference type="EC" id="2.3.1.275" evidence="10"/>
<dbReference type="SMART" id="SM01207">
    <property type="entry name" value="G3P_acyltransf"/>
    <property type="match status" value="1"/>
</dbReference>
<feature type="transmembrane region" description="Helical" evidence="10">
    <location>
        <begin position="6"/>
        <end position="28"/>
    </location>
</feature>
<comment type="subcellular location">
    <subcellularLocation>
        <location evidence="10">Cell membrane</location>
        <topology evidence="10">Multi-pass membrane protein</topology>
    </subcellularLocation>
</comment>
<evidence type="ECO:0000256" key="2">
    <source>
        <dbReference type="ARBA" id="ARBA00022516"/>
    </source>
</evidence>
<keyword evidence="5 10" id="KW-1133">Transmembrane helix</keyword>
<dbReference type="AlphaFoldDB" id="A0A7C1NKQ2"/>